<keyword evidence="1" id="KW-1133">Transmembrane helix</keyword>
<accession>A0A1F5ERE7</accession>
<dbReference type="EMBL" id="MFAH01000068">
    <property type="protein sequence ID" value="OGD69951.1"/>
    <property type="molecule type" value="Genomic_DNA"/>
</dbReference>
<organism evidence="2 3">
    <name type="scientific">Candidatus Collierbacteria bacterium RIFCSPHIGHO2_02_FULL_49_10</name>
    <dbReference type="NCBI Taxonomy" id="1817723"/>
    <lineage>
        <taxon>Bacteria</taxon>
        <taxon>Candidatus Collieribacteriota</taxon>
    </lineage>
</organism>
<reference evidence="2 3" key="1">
    <citation type="journal article" date="2016" name="Nat. Commun.">
        <title>Thousands of microbial genomes shed light on interconnected biogeochemical processes in an aquifer system.</title>
        <authorList>
            <person name="Anantharaman K."/>
            <person name="Brown C.T."/>
            <person name="Hug L.A."/>
            <person name="Sharon I."/>
            <person name="Castelle C.J."/>
            <person name="Probst A.J."/>
            <person name="Thomas B.C."/>
            <person name="Singh A."/>
            <person name="Wilkins M.J."/>
            <person name="Karaoz U."/>
            <person name="Brodie E.L."/>
            <person name="Williams K.H."/>
            <person name="Hubbard S.S."/>
            <person name="Banfield J.F."/>
        </authorList>
    </citation>
    <scope>NUCLEOTIDE SEQUENCE [LARGE SCALE GENOMIC DNA]</scope>
</reference>
<evidence type="ECO:0000313" key="3">
    <source>
        <dbReference type="Proteomes" id="UP000177390"/>
    </source>
</evidence>
<protein>
    <submittedName>
        <fullName evidence="2">Uncharacterized protein</fullName>
    </submittedName>
</protein>
<keyword evidence="1" id="KW-0472">Membrane</keyword>
<gene>
    <name evidence="2" type="ORF">A3D09_03020</name>
</gene>
<sequence length="71" mass="8064">MKKTKKKTVRRAKALSPEKFWLKNPLFMAALLTIMAVLAFILADDWLAFKKSANQPVPTVTVFPTSPKPKY</sequence>
<evidence type="ECO:0000313" key="2">
    <source>
        <dbReference type="EMBL" id="OGD69951.1"/>
    </source>
</evidence>
<feature type="transmembrane region" description="Helical" evidence="1">
    <location>
        <begin position="21"/>
        <end position="43"/>
    </location>
</feature>
<dbReference type="AlphaFoldDB" id="A0A1F5ERE7"/>
<evidence type="ECO:0000256" key="1">
    <source>
        <dbReference type="SAM" id="Phobius"/>
    </source>
</evidence>
<proteinExistence type="predicted"/>
<name>A0A1F5ERE7_9BACT</name>
<dbReference type="Proteomes" id="UP000177390">
    <property type="component" value="Unassembled WGS sequence"/>
</dbReference>
<keyword evidence="1" id="KW-0812">Transmembrane</keyword>
<comment type="caution">
    <text evidence="2">The sequence shown here is derived from an EMBL/GenBank/DDBJ whole genome shotgun (WGS) entry which is preliminary data.</text>
</comment>